<proteinExistence type="inferred from homology"/>
<dbReference type="HAMAP" id="MF_01265">
    <property type="entry name" value="NadX"/>
    <property type="match status" value="1"/>
</dbReference>
<dbReference type="Pfam" id="PF03447">
    <property type="entry name" value="NAD_binding_3"/>
    <property type="match status" value="1"/>
</dbReference>
<comment type="caution">
    <text evidence="9">The sequence shown here is derived from an EMBL/GenBank/DDBJ whole genome shotgun (WGS) entry which is preliminary data.</text>
</comment>
<comment type="pathway">
    <text evidence="6">Cofactor biosynthesis; NAD(+) biosynthesis; iminoaspartate from L-aspartate (dehydrogenase route): step 1/1.</text>
</comment>
<feature type="binding site" evidence="6">
    <location>
        <position position="123"/>
    </location>
    <ligand>
        <name>NAD(+)</name>
        <dbReference type="ChEBI" id="CHEBI:57540"/>
    </ligand>
</feature>
<evidence type="ECO:0000256" key="4">
    <source>
        <dbReference type="ARBA" id="ARBA00023002"/>
    </source>
</evidence>
<evidence type="ECO:0000313" key="10">
    <source>
        <dbReference type="Proteomes" id="UP001597231"/>
    </source>
</evidence>
<dbReference type="Pfam" id="PF01958">
    <property type="entry name" value="Asp_DH_C"/>
    <property type="match status" value="1"/>
</dbReference>
<dbReference type="PANTHER" id="PTHR31873:SF6">
    <property type="entry name" value="ASPARTATE DEHYDROGENASE DOMAIN-CONTAINING PROTEIN"/>
    <property type="match status" value="1"/>
</dbReference>
<evidence type="ECO:0000259" key="7">
    <source>
        <dbReference type="Pfam" id="PF01958"/>
    </source>
</evidence>
<feature type="domain" description="Aspartate dehydrogenase" evidence="7">
    <location>
        <begin position="159"/>
        <end position="246"/>
    </location>
</feature>
<name>A0ABW3TZJ7_9BACL</name>
<feature type="domain" description="Aspartate/homoserine dehydrogenase NAD-binding" evidence="8">
    <location>
        <begin position="7"/>
        <end position="119"/>
    </location>
</feature>
<evidence type="ECO:0000256" key="2">
    <source>
        <dbReference type="ARBA" id="ARBA00022642"/>
    </source>
</evidence>
<dbReference type="PIRSF" id="PIRSF005227">
    <property type="entry name" value="Asp_dh_NAD_syn"/>
    <property type="match status" value="1"/>
</dbReference>
<dbReference type="Gene3D" id="3.40.50.720">
    <property type="entry name" value="NAD(P)-binding Rossmann-like Domain"/>
    <property type="match status" value="1"/>
</dbReference>
<evidence type="ECO:0000313" key="9">
    <source>
        <dbReference type="EMBL" id="MFD1206236.1"/>
    </source>
</evidence>
<dbReference type="InterPro" id="IPR036291">
    <property type="entry name" value="NAD(P)-bd_dom_sf"/>
</dbReference>
<dbReference type="RefSeq" id="WP_381481694.1">
    <property type="nucleotide sequence ID" value="NZ_JBHTLT010000117.1"/>
</dbReference>
<dbReference type="Proteomes" id="UP001597231">
    <property type="component" value="Unassembled WGS sequence"/>
</dbReference>
<dbReference type="InterPro" id="IPR020626">
    <property type="entry name" value="Asp_DH_prok"/>
</dbReference>
<dbReference type="EC" id="1.4.1.21" evidence="6"/>
<dbReference type="PANTHER" id="PTHR31873">
    <property type="entry name" value="L-ASPARTATE DEHYDROGENASE-RELATED"/>
    <property type="match status" value="1"/>
</dbReference>
<sequence length="259" mass="27883">MKIGIIGTGNIATHLLQNINQANAVDGEIIALFGRNEKVGKQLSERYGVEFYSDFQAFVHTPLDVVVEAATVEAAEMYMKEVLESKKDMILSSIGVFKDDEFLMEMKEIAQTNAQTISLPSGAIGGLDLLQSANSLGGLREVRITTRKSPQSLGLEAVKAEELLFDGSARKAIDRFPKNINVALLLSIAGIGADQTRVQIIADPAIEQNTHTIEASGDFGKMTMKIENHPMPGNPKTSYLAALSIIAALKNRGNALVVG</sequence>
<evidence type="ECO:0000256" key="6">
    <source>
        <dbReference type="HAMAP-Rule" id="MF_01265"/>
    </source>
</evidence>
<dbReference type="SUPFAM" id="SSF51735">
    <property type="entry name" value="NAD(P)-binding Rossmann-fold domains"/>
    <property type="match status" value="1"/>
</dbReference>
<dbReference type="InterPro" id="IPR022487">
    <property type="entry name" value="Asp_DH_arc"/>
</dbReference>
<dbReference type="GO" id="GO:0033735">
    <property type="term" value="F:aspartate dehydrogenase [NAD(P)+] activity"/>
    <property type="evidence" value="ECO:0007669"/>
    <property type="project" value="UniProtKB-EC"/>
</dbReference>
<evidence type="ECO:0000256" key="5">
    <source>
        <dbReference type="ARBA" id="ARBA00023027"/>
    </source>
</evidence>
<dbReference type="Gene3D" id="3.30.360.10">
    <property type="entry name" value="Dihydrodipicolinate Reductase, domain 2"/>
    <property type="match status" value="1"/>
</dbReference>
<keyword evidence="4 6" id="KW-0560">Oxidoreductase</keyword>
<protein>
    <recommendedName>
        <fullName evidence="6">L-aspartate dehydrogenase</fullName>
        <ecNumber evidence="6">1.4.1.21</ecNumber>
    </recommendedName>
</protein>
<dbReference type="InterPro" id="IPR005106">
    <property type="entry name" value="Asp/hSer_DH_NAD-bd"/>
</dbReference>
<keyword evidence="10" id="KW-1185">Reference proteome</keyword>
<comment type="similarity">
    <text evidence="1 6">Belongs to the L-aspartate dehydrogenase family.</text>
</comment>
<evidence type="ECO:0000256" key="3">
    <source>
        <dbReference type="ARBA" id="ARBA00022857"/>
    </source>
</evidence>
<keyword evidence="3 6" id="KW-0521">NADP</keyword>
<dbReference type="SUPFAM" id="SSF55347">
    <property type="entry name" value="Glyceraldehyde-3-phosphate dehydrogenase-like, C-terminal domain"/>
    <property type="match status" value="1"/>
</dbReference>
<evidence type="ECO:0000256" key="1">
    <source>
        <dbReference type="ARBA" id="ARBA00008331"/>
    </source>
</evidence>
<accession>A0ABW3TZJ7</accession>
<comment type="catalytic activity">
    <reaction evidence="6">
        <text>L-aspartate + NAD(+) + H2O = oxaloacetate + NH4(+) + NADH + H(+)</text>
        <dbReference type="Rhea" id="RHEA:11788"/>
        <dbReference type="ChEBI" id="CHEBI:15377"/>
        <dbReference type="ChEBI" id="CHEBI:15378"/>
        <dbReference type="ChEBI" id="CHEBI:16452"/>
        <dbReference type="ChEBI" id="CHEBI:28938"/>
        <dbReference type="ChEBI" id="CHEBI:29991"/>
        <dbReference type="ChEBI" id="CHEBI:57540"/>
        <dbReference type="ChEBI" id="CHEBI:57945"/>
        <dbReference type="EC" id="1.4.1.21"/>
    </reaction>
</comment>
<keyword evidence="2 6" id="KW-0662">Pyridine nucleotide biosynthesis</keyword>
<dbReference type="NCBIfam" id="NF009829">
    <property type="entry name" value="PRK13303.1-4"/>
    <property type="match status" value="1"/>
</dbReference>
<reference evidence="10" key="1">
    <citation type="journal article" date="2019" name="Int. J. Syst. Evol. Microbiol.">
        <title>The Global Catalogue of Microorganisms (GCM) 10K type strain sequencing project: providing services to taxonomists for standard genome sequencing and annotation.</title>
        <authorList>
            <consortium name="The Broad Institute Genomics Platform"/>
            <consortium name="The Broad Institute Genome Sequencing Center for Infectious Disease"/>
            <person name="Wu L."/>
            <person name="Ma J."/>
        </authorList>
    </citation>
    <scope>NUCLEOTIDE SEQUENCE [LARGE SCALE GENOMIC DNA]</scope>
    <source>
        <strain evidence="10">CCUG 53915</strain>
    </source>
</reference>
<comment type="function">
    <text evidence="6">Specifically catalyzes the NAD or NADP-dependent dehydrogenation of L-aspartate to iminoaspartate.</text>
</comment>
<dbReference type="NCBIfam" id="TIGR03855">
    <property type="entry name" value="NAD_NadX"/>
    <property type="match status" value="1"/>
</dbReference>
<comment type="catalytic activity">
    <reaction evidence="6">
        <text>L-aspartate + NADP(+) + H2O = oxaloacetate + NH4(+) + NADPH + H(+)</text>
        <dbReference type="Rhea" id="RHEA:11784"/>
        <dbReference type="ChEBI" id="CHEBI:15377"/>
        <dbReference type="ChEBI" id="CHEBI:15378"/>
        <dbReference type="ChEBI" id="CHEBI:16452"/>
        <dbReference type="ChEBI" id="CHEBI:28938"/>
        <dbReference type="ChEBI" id="CHEBI:29991"/>
        <dbReference type="ChEBI" id="CHEBI:57783"/>
        <dbReference type="ChEBI" id="CHEBI:58349"/>
        <dbReference type="EC" id="1.4.1.21"/>
    </reaction>
</comment>
<evidence type="ECO:0000259" key="8">
    <source>
        <dbReference type="Pfam" id="PF03447"/>
    </source>
</evidence>
<dbReference type="InterPro" id="IPR002811">
    <property type="entry name" value="Asp_DH"/>
</dbReference>
<feature type="active site" evidence="6">
    <location>
        <position position="211"/>
    </location>
</feature>
<comment type="miscellaneous">
    <text evidence="6">The iminoaspartate product is unstable in aqueous solution and can decompose to oxaloacetate and ammonia.</text>
</comment>
<gene>
    <name evidence="6 9" type="primary">nadX</name>
    <name evidence="9" type="ORF">ACFQ38_14145</name>
</gene>
<organism evidence="9 10">
    <name type="scientific">Sporosarcina contaminans</name>
    <dbReference type="NCBI Taxonomy" id="633403"/>
    <lineage>
        <taxon>Bacteria</taxon>
        <taxon>Bacillati</taxon>
        <taxon>Bacillota</taxon>
        <taxon>Bacilli</taxon>
        <taxon>Bacillales</taxon>
        <taxon>Caryophanaceae</taxon>
        <taxon>Sporosarcina</taxon>
    </lineage>
</organism>
<dbReference type="EMBL" id="JBHTLT010000117">
    <property type="protein sequence ID" value="MFD1206236.1"/>
    <property type="molecule type" value="Genomic_DNA"/>
</dbReference>
<feature type="binding site" evidence="6">
    <location>
        <position position="181"/>
    </location>
    <ligand>
        <name>NAD(+)</name>
        <dbReference type="ChEBI" id="CHEBI:57540"/>
    </ligand>
</feature>
<keyword evidence="5 6" id="KW-0520">NAD</keyword>
<dbReference type="InterPro" id="IPR011182">
    <property type="entry name" value="L-Asp_DH"/>
</dbReference>
<dbReference type="NCBIfam" id="NF009828">
    <property type="entry name" value="PRK13303.1-3"/>
    <property type="match status" value="1"/>
</dbReference>